<dbReference type="SUPFAM" id="SSF161098">
    <property type="entry name" value="MetI-like"/>
    <property type="match status" value="1"/>
</dbReference>
<evidence type="ECO:0000313" key="10">
    <source>
        <dbReference type="Proteomes" id="UP000008229"/>
    </source>
</evidence>
<gene>
    <name evidence="9" type="ordered locus">Cwoe_4423</name>
</gene>
<dbReference type="GO" id="GO:0055085">
    <property type="term" value="P:transmembrane transport"/>
    <property type="evidence" value="ECO:0007669"/>
    <property type="project" value="InterPro"/>
</dbReference>
<dbReference type="CDD" id="cd06261">
    <property type="entry name" value="TM_PBP2"/>
    <property type="match status" value="1"/>
</dbReference>
<feature type="transmembrane region" description="Helical" evidence="7">
    <location>
        <begin position="14"/>
        <end position="35"/>
    </location>
</feature>
<dbReference type="Gene3D" id="1.10.3720.10">
    <property type="entry name" value="MetI-like"/>
    <property type="match status" value="1"/>
</dbReference>
<organism evidence="9 10">
    <name type="scientific">Conexibacter woesei (strain DSM 14684 / CCUG 47730 / CIP 108061 / JCM 11494 / NBRC 100937 / ID131577)</name>
    <dbReference type="NCBI Taxonomy" id="469383"/>
    <lineage>
        <taxon>Bacteria</taxon>
        <taxon>Bacillati</taxon>
        <taxon>Actinomycetota</taxon>
        <taxon>Thermoleophilia</taxon>
        <taxon>Solirubrobacterales</taxon>
        <taxon>Conexibacteraceae</taxon>
        <taxon>Conexibacter</taxon>
    </lineage>
</organism>
<evidence type="ECO:0000256" key="3">
    <source>
        <dbReference type="ARBA" id="ARBA00022475"/>
    </source>
</evidence>
<dbReference type="InterPro" id="IPR000515">
    <property type="entry name" value="MetI-like"/>
</dbReference>
<comment type="subcellular location">
    <subcellularLocation>
        <location evidence="1 7">Cell membrane</location>
        <topology evidence="1 7">Multi-pass membrane protein</topology>
    </subcellularLocation>
</comment>
<proteinExistence type="inferred from homology"/>
<dbReference type="EMBL" id="CP001854">
    <property type="protein sequence ID" value="ADB52837.1"/>
    <property type="molecule type" value="Genomic_DNA"/>
</dbReference>
<accession>D3F7U3</accession>
<feature type="transmembrane region" description="Helical" evidence="7">
    <location>
        <begin position="73"/>
        <end position="99"/>
    </location>
</feature>
<feature type="transmembrane region" description="Helical" evidence="7">
    <location>
        <begin position="186"/>
        <end position="211"/>
    </location>
</feature>
<reference evidence="10" key="2">
    <citation type="submission" date="2010-01" db="EMBL/GenBank/DDBJ databases">
        <title>The complete genome of Conexibacter woesei DSM 14684.</title>
        <authorList>
            <consortium name="US DOE Joint Genome Institute (JGI-PGF)"/>
            <person name="Lucas S."/>
            <person name="Copeland A."/>
            <person name="Lapidus A."/>
            <person name="Glavina del Rio T."/>
            <person name="Dalin E."/>
            <person name="Tice H."/>
            <person name="Bruce D."/>
            <person name="Goodwin L."/>
            <person name="Pitluck S."/>
            <person name="Kyrpides N."/>
            <person name="Mavromatis K."/>
            <person name="Ivanova N."/>
            <person name="Mikhailova N."/>
            <person name="Chertkov O."/>
            <person name="Brettin T."/>
            <person name="Detter J.C."/>
            <person name="Han C."/>
            <person name="Larimer F."/>
            <person name="Land M."/>
            <person name="Hauser L."/>
            <person name="Markowitz V."/>
            <person name="Cheng J.-F."/>
            <person name="Hugenholtz P."/>
            <person name="Woyke T."/>
            <person name="Wu D."/>
            <person name="Pukall R."/>
            <person name="Steenblock K."/>
            <person name="Schneider S."/>
            <person name="Klenk H.-P."/>
            <person name="Eisen J.A."/>
        </authorList>
    </citation>
    <scope>NUCLEOTIDE SEQUENCE [LARGE SCALE GENOMIC DNA]</scope>
    <source>
        <strain evidence="10">DSM 14684 / CIP 108061 / JCM 11494 / NBRC 100937 / ID131577</strain>
    </source>
</reference>
<dbReference type="InterPro" id="IPR035906">
    <property type="entry name" value="MetI-like_sf"/>
</dbReference>
<evidence type="ECO:0000256" key="4">
    <source>
        <dbReference type="ARBA" id="ARBA00022692"/>
    </source>
</evidence>
<keyword evidence="5 7" id="KW-1133">Transmembrane helix</keyword>
<keyword evidence="3" id="KW-1003">Cell membrane</keyword>
<evidence type="ECO:0000259" key="8">
    <source>
        <dbReference type="PROSITE" id="PS50928"/>
    </source>
</evidence>
<evidence type="ECO:0000256" key="5">
    <source>
        <dbReference type="ARBA" id="ARBA00022989"/>
    </source>
</evidence>
<dbReference type="PANTHER" id="PTHR43744:SF8">
    <property type="entry name" value="SN-GLYCEROL-3-PHOSPHATE TRANSPORT SYSTEM PERMEASE PROTEIN UGPE"/>
    <property type="match status" value="1"/>
</dbReference>
<feature type="transmembrane region" description="Helical" evidence="7">
    <location>
        <begin position="111"/>
        <end position="134"/>
    </location>
</feature>
<dbReference type="KEGG" id="cwo:Cwoe_4423"/>
<protein>
    <submittedName>
        <fullName evidence="9">Binding-protein-dependent transport systems inner membrane component</fullName>
    </submittedName>
</protein>
<evidence type="ECO:0000256" key="1">
    <source>
        <dbReference type="ARBA" id="ARBA00004651"/>
    </source>
</evidence>
<feature type="domain" description="ABC transmembrane type-1" evidence="8">
    <location>
        <begin position="74"/>
        <end position="265"/>
    </location>
</feature>
<dbReference type="OrthoDB" id="61122at2"/>
<sequence>MSSPQTIGRRGRRAVVWLIFATLAASTIYPLFFLLSTALRTSEDYRRAPGGLPQALTFDNVDRAFSDMGIDTLAINSLLVVVPAVLLLTVLASLAAYALVHFEFPLRRTTLVVVAALMALPPVAIVIPIFKVVLDAGLLNDRLGLILTYTALQLPFSIFLLASFMRAVPGELLKAAMLDGAGPLRTLWSVVLPLVRPGLLTLMTLNFLFLWNEFLYSLVLLQREPQRTMMVGIGQFQGHFDQGLGILSAGLMMSMVPPLVIFFFFQRDLARGLTTGALK</sequence>
<evidence type="ECO:0000313" key="9">
    <source>
        <dbReference type="EMBL" id="ADB52837.1"/>
    </source>
</evidence>
<evidence type="ECO:0000256" key="2">
    <source>
        <dbReference type="ARBA" id="ARBA00022448"/>
    </source>
</evidence>
<feature type="transmembrane region" description="Helical" evidence="7">
    <location>
        <begin position="244"/>
        <end position="265"/>
    </location>
</feature>
<dbReference type="Proteomes" id="UP000008229">
    <property type="component" value="Chromosome"/>
</dbReference>
<dbReference type="eggNOG" id="COG0395">
    <property type="taxonomic scope" value="Bacteria"/>
</dbReference>
<evidence type="ECO:0000256" key="7">
    <source>
        <dbReference type="RuleBase" id="RU363032"/>
    </source>
</evidence>
<dbReference type="RefSeq" id="WP_012935888.1">
    <property type="nucleotide sequence ID" value="NC_013739.1"/>
</dbReference>
<keyword evidence="4 7" id="KW-0812">Transmembrane</keyword>
<evidence type="ECO:0000256" key="6">
    <source>
        <dbReference type="ARBA" id="ARBA00023136"/>
    </source>
</evidence>
<dbReference type="PANTHER" id="PTHR43744">
    <property type="entry name" value="ABC TRANSPORTER PERMEASE PROTEIN MG189-RELATED-RELATED"/>
    <property type="match status" value="1"/>
</dbReference>
<reference evidence="9 10" key="1">
    <citation type="journal article" date="2010" name="Stand. Genomic Sci.">
        <title>Complete genome sequence of Conexibacter woesei type strain (ID131577).</title>
        <authorList>
            <person name="Pukall R."/>
            <person name="Lapidus A."/>
            <person name="Glavina Del Rio T."/>
            <person name="Copeland A."/>
            <person name="Tice H."/>
            <person name="Cheng J.-F."/>
            <person name="Lucas S."/>
            <person name="Chen F."/>
            <person name="Nolan M."/>
            <person name="Bruce D."/>
            <person name="Goodwin L."/>
            <person name="Pitluck S."/>
            <person name="Mavromatis K."/>
            <person name="Ivanova N."/>
            <person name="Ovchinnikova G."/>
            <person name="Pati A."/>
            <person name="Chen A."/>
            <person name="Palaniappan K."/>
            <person name="Land M."/>
            <person name="Hauser L."/>
            <person name="Chang Y.-J."/>
            <person name="Jeffries C.D."/>
            <person name="Chain P."/>
            <person name="Meincke L."/>
            <person name="Sims D."/>
            <person name="Brettin T."/>
            <person name="Detter J.C."/>
            <person name="Rohde M."/>
            <person name="Goeker M."/>
            <person name="Bristow J."/>
            <person name="Eisen J.A."/>
            <person name="Markowitz V."/>
            <person name="Kyrpides N.C."/>
            <person name="Klenk H.-P."/>
            <person name="Hugenholtz P."/>
        </authorList>
    </citation>
    <scope>NUCLEOTIDE SEQUENCE [LARGE SCALE GENOMIC DNA]</scope>
    <source>
        <strain evidence="10">DSM 14684 / CIP 108061 / JCM 11494 / NBRC 100937 / ID131577</strain>
    </source>
</reference>
<dbReference type="STRING" id="469383.Cwoe_4423"/>
<dbReference type="AlphaFoldDB" id="D3F7U3"/>
<comment type="similarity">
    <text evidence="7">Belongs to the binding-protein-dependent transport system permease family.</text>
</comment>
<dbReference type="PROSITE" id="PS50928">
    <property type="entry name" value="ABC_TM1"/>
    <property type="match status" value="1"/>
</dbReference>
<keyword evidence="6 7" id="KW-0472">Membrane</keyword>
<dbReference type="Pfam" id="PF00528">
    <property type="entry name" value="BPD_transp_1"/>
    <property type="match status" value="1"/>
</dbReference>
<dbReference type="GO" id="GO:0005886">
    <property type="term" value="C:plasma membrane"/>
    <property type="evidence" value="ECO:0007669"/>
    <property type="project" value="UniProtKB-SubCell"/>
</dbReference>
<name>D3F7U3_CONWI</name>
<keyword evidence="2 7" id="KW-0813">Transport</keyword>
<keyword evidence="10" id="KW-1185">Reference proteome</keyword>
<dbReference type="HOGENOM" id="CLU_016047_1_2_11"/>
<feature type="transmembrane region" description="Helical" evidence="7">
    <location>
        <begin position="146"/>
        <end position="165"/>
    </location>
</feature>